<dbReference type="Pfam" id="PF05105">
    <property type="entry name" value="Phage_holin_4_1"/>
    <property type="match status" value="1"/>
</dbReference>
<dbReference type="NCBIfam" id="TIGR01593">
    <property type="entry name" value="holin_tox_secr"/>
    <property type="match status" value="1"/>
</dbReference>
<evidence type="ECO:0000313" key="7">
    <source>
        <dbReference type="EMBL" id="KRT94032.1"/>
    </source>
</evidence>
<dbReference type="InterPro" id="IPR006480">
    <property type="entry name" value="Phage_holin_4_1"/>
</dbReference>
<evidence type="ECO:0000313" key="10">
    <source>
        <dbReference type="Proteomes" id="UP001341297"/>
    </source>
</evidence>
<dbReference type="Proteomes" id="UP001341297">
    <property type="component" value="Unassembled WGS sequence"/>
</dbReference>
<keyword evidence="4 6" id="KW-0472">Membrane</keyword>
<feature type="transmembrane region" description="Helical" evidence="6">
    <location>
        <begin position="64"/>
        <end position="81"/>
    </location>
</feature>
<accession>A0A0T6BQU4</accession>
<evidence type="ECO:0000313" key="8">
    <source>
        <dbReference type="EMBL" id="MEC0487419.1"/>
    </source>
</evidence>
<evidence type="ECO:0000256" key="2">
    <source>
        <dbReference type="ARBA" id="ARBA00022692"/>
    </source>
</evidence>
<dbReference type="GO" id="GO:0016020">
    <property type="term" value="C:membrane"/>
    <property type="evidence" value="ECO:0007669"/>
    <property type="project" value="UniProtKB-SubCell"/>
</dbReference>
<dbReference type="EMBL" id="LECW02000014">
    <property type="protein sequence ID" value="KRT94032.1"/>
    <property type="molecule type" value="Genomic_DNA"/>
</dbReference>
<proteinExistence type="inferred from homology"/>
<reference evidence="8 10" key="3">
    <citation type="submission" date="2023-03" db="EMBL/GenBank/DDBJ databases">
        <title>Agriculturally important microbes genome sequencing.</title>
        <authorList>
            <person name="Dunlap C."/>
        </authorList>
    </citation>
    <scope>NUCLEOTIDE SEQUENCE [LARGE SCALE GENOMIC DNA]</scope>
    <source>
        <strain evidence="8 10">CBP-3203</strain>
    </source>
</reference>
<keyword evidence="3 6" id="KW-1133">Transmembrane helix</keyword>
<feature type="transmembrane region" description="Helical" evidence="6">
    <location>
        <begin position="87"/>
        <end position="105"/>
    </location>
</feature>
<reference evidence="7" key="2">
    <citation type="submission" date="2015-10" db="EMBL/GenBank/DDBJ databases">
        <authorList>
            <person name="Gilbert D.G."/>
        </authorList>
    </citation>
    <scope>NUCLEOTIDE SEQUENCE</scope>
    <source>
        <strain evidence="7">GO-13</strain>
    </source>
</reference>
<evidence type="ECO:0000256" key="5">
    <source>
        <dbReference type="ARBA" id="ARBA00023600"/>
    </source>
</evidence>
<sequence>METFYKSLIAIAGGAIGFLFGGWSILLTILSFLVIIDYGSGLAAAGVNGEMKSRVGFIGITRKVFIFVIVAVAHMIDLLLIENGIEMGFLVMTVTIVFYCINELISITENAGKMGVYVPEPITKAIEILKQQNKAK</sequence>
<protein>
    <submittedName>
        <fullName evidence="7 8">Holin</fullName>
    </submittedName>
</protein>
<gene>
    <name evidence="7" type="ORF">AB447_215410</name>
    <name evidence="8" type="ORF">P8828_21950</name>
</gene>
<dbReference type="EMBL" id="JARRTL010000031">
    <property type="protein sequence ID" value="MEC0487419.1"/>
    <property type="molecule type" value="Genomic_DNA"/>
</dbReference>
<dbReference type="AlphaFoldDB" id="A0A0T6BQU4"/>
<evidence type="ECO:0000256" key="1">
    <source>
        <dbReference type="ARBA" id="ARBA00004141"/>
    </source>
</evidence>
<dbReference type="RefSeq" id="WP_057957545.1">
    <property type="nucleotide sequence ID" value="NZ_JARRTL010000031.1"/>
</dbReference>
<evidence type="ECO:0000256" key="6">
    <source>
        <dbReference type="SAM" id="Phobius"/>
    </source>
</evidence>
<comment type="similarity">
    <text evidence="5">Belongs to the bacteriophage holin family. Cp-1 holin subfamily.</text>
</comment>
<evidence type="ECO:0000256" key="4">
    <source>
        <dbReference type="ARBA" id="ARBA00023136"/>
    </source>
</evidence>
<name>A0A0T6BQU4_9BACI</name>
<reference evidence="7 9" key="1">
    <citation type="journal article" date="2015" name="Int. J. Syst. Evol. Microbiol.">
        <title>Bacillus glycinifermentans sp. nov., isolated from fermented soybean paste.</title>
        <authorList>
            <person name="Kim S.J."/>
            <person name="Dunlap C.A."/>
            <person name="Kwon S.W."/>
            <person name="Rooney A.P."/>
        </authorList>
    </citation>
    <scope>NUCLEOTIDE SEQUENCE [LARGE SCALE GENOMIC DNA]</scope>
    <source>
        <strain evidence="7 9">GO-13</strain>
    </source>
</reference>
<evidence type="ECO:0000313" key="9">
    <source>
        <dbReference type="Proteomes" id="UP000036168"/>
    </source>
</evidence>
<evidence type="ECO:0000256" key="3">
    <source>
        <dbReference type="ARBA" id="ARBA00022989"/>
    </source>
</evidence>
<dbReference type="OrthoDB" id="88184at2"/>
<keyword evidence="10" id="KW-1185">Reference proteome</keyword>
<keyword evidence="2 6" id="KW-0812">Transmembrane</keyword>
<dbReference type="STRING" id="1664069.BGLY_3502"/>
<organism evidence="7 9">
    <name type="scientific">Bacillus glycinifermentans</name>
    <dbReference type="NCBI Taxonomy" id="1664069"/>
    <lineage>
        <taxon>Bacteria</taxon>
        <taxon>Bacillati</taxon>
        <taxon>Bacillota</taxon>
        <taxon>Bacilli</taxon>
        <taxon>Bacillales</taxon>
        <taxon>Bacillaceae</taxon>
        <taxon>Bacillus</taxon>
    </lineage>
</organism>
<comment type="caution">
    <text evidence="7">The sequence shown here is derived from an EMBL/GenBank/DDBJ whole genome shotgun (WGS) entry which is preliminary data.</text>
</comment>
<dbReference type="Proteomes" id="UP000036168">
    <property type="component" value="Unassembled WGS sequence"/>
</dbReference>
<comment type="subcellular location">
    <subcellularLocation>
        <location evidence="1">Membrane</location>
        <topology evidence="1">Multi-pass membrane protein</topology>
    </subcellularLocation>
</comment>